<dbReference type="SUPFAM" id="SSF56399">
    <property type="entry name" value="ADP-ribosylation"/>
    <property type="match status" value="1"/>
</dbReference>
<evidence type="ECO:0008006" key="3">
    <source>
        <dbReference type="Google" id="ProtNLM"/>
    </source>
</evidence>
<keyword evidence="2" id="KW-1185">Reference proteome</keyword>
<dbReference type="OrthoDB" id="9799937at2"/>
<dbReference type="Proteomes" id="UP000032160">
    <property type="component" value="Chromosome I"/>
</dbReference>
<dbReference type="PANTHER" id="PTHR34129">
    <property type="entry name" value="BLR1139 PROTEIN"/>
    <property type="match status" value="1"/>
</dbReference>
<dbReference type="STRING" id="1458461.BN1012_Phect1935"/>
<dbReference type="AlphaFoldDB" id="X5M9E8"/>
<proteinExistence type="predicted"/>
<dbReference type="PANTHER" id="PTHR34129:SF1">
    <property type="entry name" value="DUF952 DOMAIN-CONTAINING PROTEIN"/>
    <property type="match status" value="1"/>
</dbReference>
<dbReference type="HOGENOM" id="CLU_129452_0_0_5"/>
<organism evidence="1 2">
    <name type="scientific">Candidatus Phaeomarinibacter ectocarpi</name>
    <dbReference type="NCBI Taxonomy" id="1458461"/>
    <lineage>
        <taxon>Bacteria</taxon>
        <taxon>Pseudomonadati</taxon>
        <taxon>Pseudomonadota</taxon>
        <taxon>Alphaproteobacteria</taxon>
        <taxon>Hyphomicrobiales</taxon>
        <taxon>Parvibaculaceae</taxon>
        <taxon>Candidatus Phaeomarinibacter</taxon>
    </lineage>
</organism>
<name>X5M9E8_9HYPH</name>
<evidence type="ECO:0000313" key="1">
    <source>
        <dbReference type="EMBL" id="CDO60148.1"/>
    </source>
</evidence>
<dbReference type="PATRIC" id="fig|1458461.3.peg.1941"/>
<dbReference type="Pfam" id="PF06108">
    <property type="entry name" value="DUF952"/>
    <property type="match status" value="1"/>
</dbReference>
<sequence length="119" mass="12779">MTSVIYKICPKSLWHEAESAGEFAGAGIDLADGYIHFSTAEQTPETARLYFSNTPDLVIVAVDSRPLGAALKWEESRGGQLFPHLYGVLPTSAALWVKSLPMDDEGAPRVPSLDADTGS</sequence>
<reference evidence="1 2" key="1">
    <citation type="journal article" date="2014" name="Front. Genet.">
        <title>Genome and metabolic network of "Candidatus Phaeomarinobacter ectocarpi" Ec32, a new candidate genus of Alphaproteobacteria frequently associated with brown algae.</title>
        <authorList>
            <person name="Dittami S.M."/>
            <person name="Barbeyron T."/>
            <person name="Boyen C."/>
            <person name="Cambefort J."/>
            <person name="Collet G."/>
            <person name="Delage L."/>
            <person name="Gobet A."/>
            <person name="Groisillier A."/>
            <person name="Leblanc C."/>
            <person name="Michel G."/>
            <person name="Scornet D."/>
            <person name="Siegel A."/>
            <person name="Tapia J.E."/>
            <person name="Tonon T."/>
        </authorList>
    </citation>
    <scope>NUCLEOTIDE SEQUENCE [LARGE SCALE GENOMIC DNA]</scope>
    <source>
        <strain evidence="1 2">Ec32</strain>
    </source>
</reference>
<protein>
    <recommendedName>
        <fullName evidence="3">Dihydroorotate dehydrogenase</fullName>
    </recommendedName>
</protein>
<accession>X5M9E8</accession>
<dbReference type="Gene3D" id="3.20.170.20">
    <property type="entry name" value="Protein of unknown function DUF952"/>
    <property type="match status" value="1"/>
</dbReference>
<gene>
    <name evidence="1" type="ORF">BN1012_Phect1935</name>
</gene>
<dbReference type="InterPro" id="IPR009297">
    <property type="entry name" value="DUF952"/>
</dbReference>
<dbReference type="EMBL" id="HG966617">
    <property type="protein sequence ID" value="CDO60148.1"/>
    <property type="molecule type" value="Genomic_DNA"/>
</dbReference>
<dbReference type="KEGG" id="pect:BN1012_Phect1935"/>
<dbReference type="RefSeq" id="WP_043948257.1">
    <property type="nucleotide sequence ID" value="NZ_HG966617.1"/>
</dbReference>
<evidence type="ECO:0000313" key="2">
    <source>
        <dbReference type="Proteomes" id="UP000032160"/>
    </source>
</evidence>